<gene>
    <name evidence="2" type="ORF">RF55_3996</name>
</gene>
<feature type="chain" id="PRO_5005290345" evidence="1">
    <location>
        <begin position="33"/>
        <end position="122"/>
    </location>
</feature>
<dbReference type="PaxDb" id="67767-A0A0J7KZH5"/>
<evidence type="ECO:0000313" key="2">
    <source>
        <dbReference type="EMBL" id="KMQ95766.1"/>
    </source>
</evidence>
<dbReference type="AlphaFoldDB" id="A0A0J7KZH5"/>
<organism evidence="2 3">
    <name type="scientific">Lasius niger</name>
    <name type="common">Black garden ant</name>
    <dbReference type="NCBI Taxonomy" id="67767"/>
    <lineage>
        <taxon>Eukaryota</taxon>
        <taxon>Metazoa</taxon>
        <taxon>Ecdysozoa</taxon>
        <taxon>Arthropoda</taxon>
        <taxon>Hexapoda</taxon>
        <taxon>Insecta</taxon>
        <taxon>Pterygota</taxon>
        <taxon>Neoptera</taxon>
        <taxon>Endopterygota</taxon>
        <taxon>Hymenoptera</taxon>
        <taxon>Apocrita</taxon>
        <taxon>Aculeata</taxon>
        <taxon>Formicoidea</taxon>
        <taxon>Formicidae</taxon>
        <taxon>Formicinae</taxon>
        <taxon>Lasius</taxon>
        <taxon>Lasius</taxon>
    </lineage>
</organism>
<keyword evidence="1" id="KW-0732">Signal</keyword>
<proteinExistence type="predicted"/>
<keyword evidence="3" id="KW-1185">Reference proteome</keyword>
<dbReference type="EMBL" id="LBMM01001774">
    <property type="protein sequence ID" value="KMQ95766.1"/>
    <property type="molecule type" value="Genomic_DNA"/>
</dbReference>
<accession>A0A0J7KZH5</accession>
<dbReference type="OrthoDB" id="7685891at2759"/>
<evidence type="ECO:0000256" key="1">
    <source>
        <dbReference type="SAM" id="SignalP"/>
    </source>
</evidence>
<dbReference type="GO" id="GO:0016787">
    <property type="term" value="F:hydrolase activity"/>
    <property type="evidence" value="ECO:0007669"/>
    <property type="project" value="UniProtKB-KW"/>
</dbReference>
<comment type="caution">
    <text evidence="2">The sequence shown here is derived from an EMBL/GenBank/DDBJ whole genome shotgun (WGS) entry which is preliminary data.</text>
</comment>
<protein>
    <submittedName>
        <fullName evidence="2">Mitochondrial cardiolipin hydrolase-like isoform x2 protein</fullName>
    </submittedName>
</protein>
<dbReference type="Proteomes" id="UP000036403">
    <property type="component" value="Unassembled WGS sequence"/>
</dbReference>
<reference evidence="2 3" key="1">
    <citation type="submission" date="2015-04" db="EMBL/GenBank/DDBJ databases">
        <title>Lasius niger genome sequencing.</title>
        <authorList>
            <person name="Konorov E.A."/>
            <person name="Nikitin M.A."/>
            <person name="Kirill M.V."/>
            <person name="Chang P."/>
        </authorList>
    </citation>
    <scope>NUCLEOTIDE SEQUENCE [LARGE SCALE GENOMIC DNA]</scope>
    <source>
        <tissue evidence="2">Whole</tissue>
    </source>
</reference>
<keyword evidence="2" id="KW-0378">Hydrolase</keyword>
<name>A0A0J7KZH5_LASNI</name>
<sequence length="122" mass="13496">MQISRNSMQPHCIQVLSMQFLILFLGIYGALAAPHAPHVNHDLHLDNDTEVVDGQLPGTENLNEKALPISRLFATGSNNLPARNNLAERSQVPQKLPGTGNLAEKRIPDVVLKRLLQLFDDN</sequence>
<feature type="signal peptide" evidence="1">
    <location>
        <begin position="1"/>
        <end position="32"/>
    </location>
</feature>
<evidence type="ECO:0000313" key="3">
    <source>
        <dbReference type="Proteomes" id="UP000036403"/>
    </source>
</evidence>